<organism evidence="1 2">
    <name type="scientific">Nibea albiflora</name>
    <name type="common">Yellow drum</name>
    <name type="synonym">Corvina albiflora</name>
    <dbReference type="NCBI Taxonomy" id="240163"/>
    <lineage>
        <taxon>Eukaryota</taxon>
        <taxon>Metazoa</taxon>
        <taxon>Chordata</taxon>
        <taxon>Craniata</taxon>
        <taxon>Vertebrata</taxon>
        <taxon>Euteleostomi</taxon>
        <taxon>Actinopterygii</taxon>
        <taxon>Neopterygii</taxon>
        <taxon>Teleostei</taxon>
        <taxon>Neoteleostei</taxon>
        <taxon>Acanthomorphata</taxon>
        <taxon>Eupercaria</taxon>
        <taxon>Sciaenidae</taxon>
        <taxon>Nibea</taxon>
    </lineage>
</organism>
<sequence length="63" mass="6923">METDLQGTTPDSRPQTPTTFEQQQPPQCDSDGDDYRAPARSHCSSTAKAKDTPTEPCDPLEEI</sequence>
<proteinExistence type="predicted"/>
<evidence type="ECO:0000313" key="2">
    <source>
        <dbReference type="Proteomes" id="UP000805704"/>
    </source>
</evidence>
<evidence type="ECO:0000313" key="1">
    <source>
        <dbReference type="EMBL" id="KAG8005452.1"/>
    </source>
</evidence>
<reference evidence="1" key="1">
    <citation type="submission" date="2020-04" db="EMBL/GenBank/DDBJ databases">
        <title>A chromosome-scale assembly and high-density genetic map of the yellow drum (Nibea albiflora) genome.</title>
        <authorList>
            <person name="Xu D."/>
            <person name="Zhang W."/>
            <person name="Chen R."/>
            <person name="Tan P."/>
            <person name="Wang L."/>
            <person name="Song H."/>
            <person name="Tian L."/>
            <person name="Zhu Q."/>
            <person name="Wang B."/>
        </authorList>
    </citation>
    <scope>NUCLEOTIDE SEQUENCE</scope>
    <source>
        <strain evidence="1">ZJHYS-2018</strain>
    </source>
</reference>
<accession>A0ACB7ET99</accession>
<comment type="caution">
    <text evidence="1">The sequence shown here is derived from an EMBL/GenBank/DDBJ whole genome shotgun (WGS) entry which is preliminary data.</text>
</comment>
<name>A0ACB7ET99_NIBAL</name>
<protein>
    <submittedName>
        <fullName evidence="1">Uncharacterized protein</fullName>
    </submittedName>
</protein>
<dbReference type="EMBL" id="CM024810">
    <property type="protein sequence ID" value="KAG8005452.1"/>
    <property type="molecule type" value="Genomic_DNA"/>
</dbReference>
<keyword evidence="2" id="KW-1185">Reference proteome</keyword>
<gene>
    <name evidence="1" type="ORF">GBF38_001246</name>
</gene>
<dbReference type="Proteomes" id="UP000805704">
    <property type="component" value="Chromosome 22"/>
</dbReference>